<organism evidence="1 2">
    <name type="scientific">Rhodopirellula baltica SWK14</name>
    <dbReference type="NCBI Taxonomy" id="993516"/>
    <lineage>
        <taxon>Bacteria</taxon>
        <taxon>Pseudomonadati</taxon>
        <taxon>Planctomycetota</taxon>
        <taxon>Planctomycetia</taxon>
        <taxon>Pirellulales</taxon>
        <taxon>Pirellulaceae</taxon>
        <taxon>Rhodopirellula</taxon>
    </lineage>
</organism>
<name>L7CC58_RHOBT</name>
<comment type="caution">
    <text evidence="1">The sequence shown here is derived from an EMBL/GenBank/DDBJ whole genome shotgun (WGS) entry which is preliminary data.</text>
</comment>
<dbReference type="Proteomes" id="UP000010959">
    <property type="component" value="Unassembled WGS sequence"/>
</dbReference>
<proteinExistence type="predicted"/>
<gene>
    <name evidence="1" type="ORF">RBSWK_04494</name>
</gene>
<sequence length="52" mass="5751">MSPRWLKTSVLSGYQFTGCVRDLPDVVVQLDHAIGVLAFYGQLLIVTISVGW</sequence>
<evidence type="ECO:0000313" key="1">
    <source>
        <dbReference type="EMBL" id="ELP31583.1"/>
    </source>
</evidence>
<evidence type="ECO:0000313" key="2">
    <source>
        <dbReference type="Proteomes" id="UP000010959"/>
    </source>
</evidence>
<reference evidence="1 2" key="1">
    <citation type="journal article" date="2013" name="Mar. Genomics">
        <title>Expression of sulfatases in Rhodopirellula baltica and the diversity of sulfatases in the genus Rhodopirellula.</title>
        <authorList>
            <person name="Wegner C.E."/>
            <person name="Richter-Heitmann T."/>
            <person name="Klindworth A."/>
            <person name="Klockow C."/>
            <person name="Richter M."/>
            <person name="Achstetter T."/>
            <person name="Glockner F.O."/>
            <person name="Harder J."/>
        </authorList>
    </citation>
    <scope>NUCLEOTIDE SEQUENCE [LARGE SCALE GENOMIC DNA]</scope>
    <source>
        <strain evidence="1 2">SWK14</strain>
    </source>
</reference>
<dbReference type="EMBL" id="AMWG01000120">
    <property type="protein sequence ID" value="ELP31583.1"/>
    <property type="molecule type" value="Genomic_DNA"/>
</dbReference>
<protein>
    <submittedName>
        <fullName evidence="1">Uncharacterized protein</fullName>
    </submittedName>
</protein>
<dbReference type="AlphaFoldDB" id="L7CC58"/>
<accession>L7CC58</accession>